<reference evidence="2" key="1">
    <citation type="journal article" date="2022" name="Plant J.">
        <title>Strategies of tolerance reflected in two North American maple genomes.</title>
        <authorList>
            <person name="McEvoy S.L."/>
            <person name="Sezen U.U."/>
            <person name="Trouern-Trend A."/>
            <person name="McMahon S.M."/>
            <person name="Schaberg P.G."/>
            <person name="Yang J."/>
            <person name="Wegrzyn J.L."/>
            <person name="Swenson N.G."/>
        </authorList>
    </citation>
    <scope>NUCLEOTIDE SEQUENCE</scope>
    <source>
        <strain evidence="2">NS2018</strain>
    </source>
</reference>
<sequence length="103" mass="11428">MHRTWTHQHKIWRVGESVGGGGYTGSDGGARRRRTEAKPEHQQLIVDNVALLHLVNLLKRHEDGNGACAVYSVIRRAADAIANLAHENSIRKTCVKFANISSF</sequence>
<evidence type="ECO:0000256" key="1">
    <source>
        <dbReference type="SAM" id="MobiDB-lite"/>
    </source>
</evidence>
<comment type="caution">
    <text evidence="2">The sequence shown here is derived from an EMBL/GenBank/DDBJ whole genome shotgun (WGS) entry which is preliminary data.</text>
</comment>
<proteinExistence type="predicted"/>
<accession>A0AA39VTD9</accession>
<dbReference type="PANTHER" id="PTHR46710:SF1">
    <property type="entry name" value="ARM REPEAT PROTEIN INTERACTING WITH ABF2"/>
    <property type="match status" value="1"/>
</dbReference>
<dbReference type="InterPro" id="IPR044282">
    <property type="entry name" value="ABAP1/ARIA"/>
</dbReference>
<dbReference type="EMBL" id="JAUESC010000381">
    <property type="protein sequence ID" value="KAK0589781.1"/>
    <property type="molecule type" value="Genomic_DNA"/>
</dbReference>
<keyword evidence="3" id="KW-1185">Reference proteome</keyword>
<gene>
    <name evidence="2" type="ORF">LWI29_018453</name>
</gene>
<dbReference type="Proteomes" id="UP001168877">
    <property type="component" value="Unassembled WGS sequence"/>
</dbReference>
<evidence type="ECO:0000313" key="3">
    <source>
        <dbReference type="Proteomes" id="UP001168877"/>
    </source>
</evidence>
<dbReference type="AlphaFoldDB" id="A0AA39VTD9"/>
<name>A0AA39VTD9_ACESA</name>
<reference evidence="2" key="2">
    <citation type="submission" date="2023-06" db="EMBL/GenBank/DDBJ databases">
        <authorList>
            <person name="Swenson N.G."/>
            <person name="Wegrzyn J.L."/>
            <person name="Mcevoy S.L."/>
        </authorList>
    </citation>
    <scope>NUCLEOTIDE SEQUENCE</scope>
    <source>
        <strain evidence="2">NS2018</strain>
        <tissue evidence="2">Leaf</tissue>
    </source>
</reference>
<evidence type="ECO:0000313" key="2">
    <source>
        <dbReference type="EMBL" id="KAK0589781.1"/>
    </source>
</evidence>
<organism evidence="2 3">
    <name type="scientific">Acer saccharum</name>
    <name type="common">Sugar maple</name>
    <dbReference type="NCBI Taxonomy" id="4024"/>
    <lineage>
        <taxon>Eukaryota</taxon>
        <taxon>Viridiplantae</taxon>
        <taxon>Streptophyta</taxon>
        <taxon>Embryophyta</taxon>
        <taxon>Tracheophyta</taxon>
        <taxon>Spermatophyta</taxon>
        <taxon>Magnoliopsida</taxon>
        <taxon>eudicotyledons</taxon>
        <taxon>Gunneridae</taxon>
        <taxon>Pentapetalae</taxon>
        <taxon>rosids</taxon>
        <taxon>malvids</taxon>
        <taxon>Sapindales</taxon>
        <taxon>Sapindaceae</taxon>
        <taxon>Hippocastanoideae</taxon>
        <taxon>Acereae</taxon>
        <taxon>Acer</taxon>
    </lineage>
</organism>
<protein>
    <submittedName>
        <fullName evidence="2">Uncharacterized protein</fullName>
    </submittedName>
</protein>
<feature type="compositionally biased region" description="Gly residues" evidence="1">
    <location>
        <begin position="17"/>
        <end position="28"/>
    </location>
</feature>
<feature type="region of interest" description="Disordered" evidence="1">
    <location>
        <begin position="16"/>
        <end position="39"/>
    </location>
</feature>
<dbReference type="PANTHER" id="PTHR46710">
    <property type="entry name" value="ARM REPEAT PROTEIN INTERACTING WITH ABF2"/>
    <property type="match status" value="1"/>
</dbReference>